<comment type="caution">
    <text evidence="1">The sequence shown here is derived from an EMBL/GenBank/DDBJ whole genome shotgun (WGS) entry which is preliminary data.</text>
</comment>
<protein>
    <submittedName>
        <fullName evidence="1">Eukaryotic elongation factor-2 kinase</fullName>
    </submittedName>
</protein>
<keyword evidence="2" id="KW-1185">Reference proteome</keyword>
<keyword evidence="1" id="KW-0808">Transferase</keyword>
<evidence type="ECO:0000313" key="1">
    <source>
        <dbReference type="EMBL" id="KAL3308644.1"/>
    </source>
</evidence>
<organism evidence="1 2">
    <name type="scientific">Cichlidogyrus casuarinus</name>
    <dbReference type="NCBI Taxonomy" id="1844966"/>
    <lineage>
        <taxon>Eukaryota</taxon>
        <taxon>Metazoa</taxon>
        <taxon>Spiralia</taxon>
        <taxon>Lophotrochozoa</taxon>
        <taxon>Platyhelminthes</taxon>
        <taxon>Monogenea</taxon>
        <taxon>Monopisthocotylea</taxon>
        <taxon>Dactylogyridea</taxon>
        <taxon>Ancyrocephalidae</taxon>
        <taxon>Cichlidogyrus</taxon>
    </lineage>
</organism>
<gene>
    <name evidence="1" type="primary">EFK-1_3</name>
    <name evidence="1" type="ORF">Ciccas_012822</name>
</gene>
<keyword evidence="1" id="KW-0648">Protein biosynthesis</keyword>
<dbReference type="GO" id="GO:0003746">
    <property type="term" value="F:translation elongation factor activity"/>
    <property type="evidence" value="ECO:0007669"/>
    <property type="project" value="UniProtKB-KW"/>
</dbReference>
<reference evidence="1 2" key="1">
    <citation type="submission" date="2024-11" db="EMBL/GenBank/DDBJ databases">
        <title>Adaptive evolution of stress response genes in parasites aligns with host niche diversity.</title>
        <authorList>
            <person name="Hahn C."/>
            <person name="Resl P."/>
        </authorList>
    </citation>
    <scope>NUCLEOTIDE SEQUENCE [LARGE SCALE GENOMIC DNA]</scope>
    <source>
        <strain evidence="1">EGGRZ-B1_66</strain>
        <tissue evidence="1">Body</tissue>
    </source>
</reference>
<dbReference type="GO" id="GO:0016301">
    <property type="term" value="F:kinase activity"/>
    <property type="evidence" value="ECO:0007669"/>
    <property type="project" value="UniProtKB-KW"/>
</dbReference>
<accession>A0ABD2PMS5</accession>
<dbReference type="EMBL" id="JBJKFK010004921">
    <property type="protein sequence ID" value="KAL3308644.1"/>
    <property type="molecule type" value="Genomic_DNA"/>
</dbReference>
<name>A0ABD2PMS5_9PLAT</name>
<sequence length="83" mass="9235">MACSHNLNAEILGQVHHELARLHQSGRFVKEAEENADLKINWEAVLFHEDCAAQLQCLDATLALAHFHLGMDFDGPLSDCPIN</sequence>
<dbReference type="AlphaFoldDB" id="A0ABD2PMS5"/>
<proteinExistence type="predicted"/>
<evidence type="ECO:0000313" key="2">
    <source>
        <dbReference type="Proteomes" id="UP001626550"/>
    </source>
</evidence>
<keyword evidence="1" id="KW-0251">Elongation factor</keyword>
<feature type="non-terminal residue" evidence="1">
    <location>
        <position position="83"/>
    </location>
</feature>
<dbReference type="Proteomes" id="UP001626550">
    <property type="component" value="Unassembled WGS sequence"/>
</dbReference>
<keyword evidence="1" id="KW-0418">Kinase</keyword>